<feature type="region of interest" description="Disordered" evidence="1">
    <location>
        <begin position="1"/>
        <end position="30"/>
    </location>
</feature>
<gene>
    <name evidence="3" type="ORF">E4191_04115</name>
</gene>
<reference evidence="4" key="1">
    <citation type="submission" date="2019-03" db="EMBL/GenBank/DDBJ databases">
        <authorList>
            <person name="Li J."/>
        </authorList>
    </citation>
    <scope>NUCLEOTIDE SEQUENCE [LARGE SCALE GENOMIC DNA]</scope>
    <source>
        <strain evidence="4">2251</strain>
    </source>
</reference>
<organism evidence="3 4">
    <name type="scientific">Paracoccus liaowanqingii</name>
    <dbReference type="NCBI Taxonomy" id="2560053"/>
    <lineage>
        <taxon>Bacteria</taxon>
        <taxon>Pseudomonadati</taxon>
        <taxon>Pseudomonadota</taxon>
        <taxon>Alphaproteobacteria</taxon>
        <taxon>Rhodobacterales</taxon>
        <taxon>Paracoccaceae</taxon>
        <taxon>Paracoccus</taxon>
    </lineage>
</organism>
<feature type="transmembrane region" description="Helical" evidence="2">
    <location>
        <begin position="74"/>
        <end position="96"/>
    </location>
</feature>
<accession>A0A4V1BIU2</accession>
<keyword evidence="2" id="KW-1133">Transmembrane helix</keyword>
<evidence type="ECO:0000313" key="4">
    <source>
        <dbReference type="Proteomes" id="UP000296374"/>
    </source>
</evidence>
<protein>
    <submittedName>
        <fullName evidence="3">Uncharacterized protein</fullName>
    </submittedName>
</protein>
<sequence>MAINPFRFRPETPDTAQEPEAEELDGGTGDWEDNWLSNSMAWGSRLFLPSWCDTPEHWTSRFKDYLHTSCPCCLFFRGISVGVTFGLGIGLAAGLLV</sequence>
<keyword evidence="2" id="KW-0812">Transmembrane</keyword>
<evidence type="ECO:0000313" key="3">
    <source>
        <dbReference type="EMBL" id="QBX33982.1"/>
    </source>
</evidence>
<dbReference type="KEGG" id="plia:E4191_04115"/>
<dbReference type="AlphaFoldDB" id="A0A4V1BIU2"/>
<feature type="compositionally biased region" description="Acidic residues" evidence="1">
    <location>
        <begin position="17"/>
        <end position="30"/>
    </location>
</feature>
<dbReference type="EMBL" id="CP038439">
    <property type="protein sequence ID" value="QBX33982.1"/>
    <property type="molecule type" value="Genomic_DNA"/>
</dbReference>
<evidence type="ECO:0000256" key="2">
    <source>
        <dbReference type="SAM" id="Phobius"/>
    </source>
</evidence>
<name>A0A4V1BIU2_9RHOB</name>
<evidence type="ECO:0000256" key="1">
    <source>
        <dbReference type="SAM" id="MobiDB-lite"/>
    </source>
</evidence>
<dbReference type="Proteomes" id="UP000296374">
    <property type="component" value="Chromosome"/>
</dbReference>
<dbReference type="RefSeq" id="WP_135312275.1">
    <property type="nucleotide sequence ID" value="NZ_CP038439.1"/>
</dbReference>
<keyword evidence="2" id="KW-0472">Membrane</keyword>
<proteinExistence type="predicted"/>